<accession>A0ACB7Z4W6</accession>
<proteinExistence type="predicted"/>
<reference evidence="1 2" key="1">
    <citation type="journal article" date="2021" name="Hortic Res">
        <title>High-quality reference genome and annotation aids understanding of berry development for evergreen blueberry (Vaccinium darrowii).</title>
        <authorList>
            <person name="Yu J."/>
            <person name="Hulse-Kemp A.M."/>
            <person name="Babiker E."/>
            <person name="Staton M."/>
        </authorList>
    </citation>
    <scope>NUCLEOTIDE SEQUENCE [LARGE SCALE GENOMIC DNA]</scope>
    <source>
        <strain evidence="2">cv. NJ 8807/NJ 8810</strain>
        <tissue evidence="1">Young leaf</tissue>
    </source>
</reference>
<sequence length="326" mass="37830">MDSSFMLKLEGWRSELTGVERARLGTCGIGALLELSQLLPRPSLLCAATRFWDGSHHVFRFNMEELCPTIDEFEFLVGMELSGPPVVPLFCHPFGETLQSLCGLSKFICKKLTSDGELDVLGLMGYFRVNRHPGNLTYEQRRLNAFLICFVAGFLLVDGHGKASIRILEVIWLSDQFKLTTTQVIKDYTPIKYLRYAVCDYCTDKGQWFEWLKARESHKIRWRLQNFSEGLMISELFAPGLVMLLGLRASIVYFPGRIQRQFSHAQTFEMLYDVDTVRFPEEWRCYPTTWANRRMFAPGVLILHACDLRLCRRECRPKRRARYRIA</sequence>
<protein>
    <submittedName>
        <fullName evidence="1">Uncharacterized protein</fullName>
    </submittedName>
</protein>
<organism evidence="1 2">
    <name type="scientific">Vaccinium darrowii</name>
    <dbReference type="NCBI Taxonomy" id="229202"/>
    <lineage>
        <taxon>Eukaryota</taxon>
        <taxon>Viridiplantae</taxon>
        <taxon>Streptophyta</taxon>
        <taxon>Embryophyta</taxon>
        <taxon>Tracheophyta</taxon>
        <taxon>Spermatophyta</taxon>
        <taxon>Magnoliopsida</taxon>
        <taxon>eudicotyledons</taxon>
        <taxon>Gunneridae</taxon>
        <taxon>Pentapetalae</taxon>
        <taxon>asterids</taxon>
        <taxon>Ericales</taxon>
        <taxon>Ericaceae</taxon>
        <taxon>Vaccinioideae</taxon>
        <taxon>Vaccinieae</taxon>
        <taxon>Vaccinium</taxon>
    </lineage>
</organism>
<comment type="caution">
    <text evidence="1">The sequence shown here is derived from an EMBL/GenBank/DDBJ whole genome shotgun (WGS) entry which is preliminary data.</text>
</comment>
<name>A0ACB7Z4W6_9ERIC</name>
<dbReference type="EMBL" id="CM037154">
    <property type="protein sequence ID" value="KAH7860343.1"/>
    <property type="molecule type" value="Genomic_DNA"/>
</dbReference>
<gene>
    <name evidence="1" type="ORF">Vadar_012343</name>
</gene>
<keyword evidence="2" id="KW-1185">Reference proteome</keyword>
<evidence type="ECO:0000313" key="2">
    <source>
        <dbReference type="Proteomes" id="UP000828048"/>
    </source>
</evidence>
<evidence type="ECO:0000313" key="1">
    <source>
        <dbReference type="EMBL" id="KAH7860343.1"/>
    </source>
</evidence>
<dbReference type="Proteomes" id="UP000828048">
    <property type="component" value="Chromosome 4"/>
</dbReference>